<reference evidence="1 2" key="1">
    <citation type="submission" date="2018-10" db="EMBL/GenBank/DDBJ databases">
        <title>Phylogenomics of Brevibacillus.</title>
        <authorList>
            <person name="Dunlap C."/>
        </authorList>
    </citation>
    <scope>NUCLEOTIDE SEQUENCE [LARGE SCALE GENOMIC DNA]</scope>
    <source>
        <strain evidence="1 2">JCM 15716</strain>
    </source>
</reference>
<dbReference type="CDD" id="cd07040">
    <property type="entry name" value="HP"/>
    <property type="match status" value="1"/>
</dbReference>
<name>A0A3M8DWT4_9BACL</name>
<dbReference type="OrthoDB" id="2185101at2"/>
<dbReference type="SUPFAM" id="SSF53254">
    <property type="entry name" value="Phosphoglycerate mutase-like"/>
    <property type="match status" value="1"/>
</dbReference>
<dbReference type="EMBL" id="RHHQ01000003">
    <property type="protein sequence ID" value="RNB92394.1"/>
    <property type="molecule type" value="Genomic_DNA"/>
</dbReference>
<keyword evidence="2" id="KW-1185">Reference proteome</keyword>
<evidence type="ECO:0000313" key="1">
    <source>
        <dbReference type="EMBL" id="RNB92394.1"/>
    </source>
</evidence>
<dbReference type="InterPro" id="IPR050275">
    <property type="entry name" value="PGM_Phosphatase"/>
</dbReference>
<dbReference type="GO" id="GO:0005737">
    <property type="term" value="C:cytoplasm"/>
    <property type="evidence" value="ECO:0007669"/>
    <property type="project" value="TreeGrafter"/>
</dbReference>
<dbReference type="Gene3D" id="3.40.50.1240">
    <property type="entry name" value="Phosphoglycerate mutase-like"/>
    <property type="match status" value="1"/>
</dbReference>
<comment type="caution">
    <text evidence="1">The sequence shown here is derived from an EMBL/GenBank/DDBJ whole genome shotgun (WGS) entry which is preliminary data.</text>
</comment>
<sequence length="188" mass="20890">MSFLYVIRHAQVKIDPAKPPAEWSLSPGGWAQTDQMAQRVSWEDIQCIYHSPEKKAVETAQAIAAPRGLIMRAEPDLRELAADVGFMAHDAFAKRVGAHLEGKEDPAFEPFEAAAKRINRCVGDIVSQADGRPVAIVSHGRILTAFYSSLIGRRLTRQEWQSIGLTDLSVLCTKTWMVKSGFFKNLQP</sequence>
<proteinExistence type="predicted"/>
<accession>A0A3M8DWT4</accession>
<dbReference type="Pfam" id="PF00300">
    <property type="entry name" value="His_Phos_1"/>
    <property type="match status" value="1"/>
</dbReference>
<dbReference type="AlphaFoldDB" id="A0A3M8DWT4"/>
<dbReference type="InterPro" id="IPR029033">
    <property type="entry name" value="His_PPase_superfam"/>
</dbReference>
<dbReference type="RefSeq" id="WP_122916099.1">
    <property type="nucleotide sequence ID" value="NZ_RHHQ01000003.1"/>
</dbReference>
<evidence type="ECO:0000313" key="2">
    <source>
        <dbReference type="Proteomes" id="UP000271031"/>
    </source>
</evidence>
<dbReference type="GO" id="GO:0016791">
    <property type="term" value="F:phosphatase activity"/>
    <property type="evidence" value="ECO:0007669"/>
    <property type="project" value="TreeGrafter"/>
</dbReference>
<protein>
    <submittedName>
        <fullName evidence="1">Histidine phosphatase family protein</fullName>
    </submittedName>
</protein>
<dbReference type="PANTHER" id="PTHR48100">
    <property type="entry name" value="BROAD-SPECIFICITY PHOSPHATASE YOR283W-RELATED"/>
    <property type="match status" value="1"/>
</dbReference>
<dbReference type="PANTHER" id="PTHR48100:SF1">
    <property type="entry name" value="HISTIDINE PHOSPHATASE FAMILY PROTEIN-RELATED"/>
    <property type="match status" value="1"/>
</dbReference>
<organism evidence="1 2">
    <name type="scientific">Brevibacillus fluminis</name>
    <dbReference type="NCBI Taxonomy" id="511487"/>
    <lineage>
        <taxon>Bacteria</taxon>
        <taxon>Bacillati</taxon>
        <taxon>Bacillota</taxon>
        <taxon>Bacilli</taxon>
        <taxon>Bacillales</taxon>
        <taxon>Paenibacillaceae</taxon>
        <taxon>Brevibacillus</taxon>
    </lineage>
</organism>
<dbReference type="InterPro" id="IPR013078">
    <property type="entry name" value="His_Pase_superF_clade-1"/>
</dbReference>
<dbReference type="Proteomes" id="UP000271031">
    <property type="component" value="Unassembled WGS sequence"/>
</dbReference>
<gene>
    <name evidence="1" type="ORF">EDM56_01470</name>
</gene>